<keyword evidence="4" id="KW-1185">Reference proteome</keyword>
<dbReference type="Pfam" id="PF08348">
    <property type="entry name" value="PAS_6"/>
    <property type="match status" value="1"/>
</dbReference>
<dbReference type="InterPro" id="IPR013559">
    <property type="entry name" value="YheO"/>
</dbReference>
<protein>
    <submittedName>
        <fullName evidence="3">Predicted transcriptional regulator YheO, contains PAS and DNA-binding HTH domains</fullName>
    </submittedName>
</protein>
<dbReference type="PANTHER" id="PTHR35568">
    <property type="entry name" value="TRANSCRIPTIONAL REGULATOR DAUR"/>
    <property type="match status" value="1"/>
</dbReference>
<feature type="domain" description="Transcriptional regulator DauR-like HTH" evidence="2">
    <location>
        <begin position="164"/>
        <end position="224"/>
    </location>
</feature>
<reference evidence="3 4" key="1">
    <citation type="submission" date="2017-02" db="EMBL/GenBank/DDBJ databases">
        <authorList>
            <person name="Peterson S.W."/>
        </authorList>
    </citation>
    <scope>NUCLEOTIDE SEQUENCE [LARGE SCALE GENOMIC DNA]</scope>
    <source>
        <strain evidence="3 4">USBA 369</strain>
    </source>
</reference>
<name>A0A1T4SIU7_9HYPH</name>
<evidence type="ECO:0000259" key="1">
    <source>
        <dbReference type="Pfam" id="PF08348"/>
    </source>
</evidence>
<sequence>MRGTSWRQHYIKLTEFLGLLLGPDYEIVLHDLSQADRSTIAIANSHISGRTVGAPLTSVALQAIASHSYDTNDYQMNYAGLGLGNKLLRSSTFFIKENDHLVGLLCINFDDSRYRAVSELVLKLGNPDMVPENTFVSSDLSASLPERTPGGEMERFPQNLTELTDEVLDETLEKMNLKSGKISHRQRFRLVEQLNDQGFFLLKGGVKLVADRLNCSQTTIYRYLQRLTEGAEAEGADV</sequence>
<dbReference type="Pfam" id="PF13309">
    <property type="entry name" value="HTH_22"/>
    <property type="match status" value="1"/>
</dbReference>
<keyword evidence="3" id="KW-0238">DNA-binding</keyword>
<feature type="domain" description="YheO-like" evidence="1">
    <location>
        <begin position="9"/>
        <end position="118"/>
    </location>
</feature>
<dbReference type="InterPro" id="IPR039445">
    <property type="entry name" value="DauR-like_HTH"/>
</dbReference>
<dbReference type="EMBL" id="FUXL01000011">
    <property type="protein sequence ID" value="SKA27761.1"/>
    <property type="molecule type" value="Genomic_DNA"/>
</dbReference>
<accession>A0A1T4SIU7</accession>
<dbReference type="GO" id="GO:0003677">
    <property type="term" value="F:DNA binding"/>
    <property type="evidence" value="ECO:0007669"/>
    <property type="project" value="UniProtKB-KW"/>
</dbReference>
<evidence type="ECO:0000313" key="4">
    <source>
        <dbReference type="Proteomes" id="UP000190135"/>
    </source>
</evidence>
<dbReference type="InterPro" id="IPR039446">
    <property type="entry name" value="DauR-like"/>
</dbReference>
<dbReference type="Proteomes" id="UP000190135">
    <property type="component" value="Unassembled WGS sequence"/>
</dbReference>
<proteinExistence type="predicted"/>
<dbReference type="AlphaFoldDB" id="A0A1T4SIU7"/>
<evidence type="ECO:0000313" key="3">
    <source>
        <dbReference type="EMBL" id="SKA27761.1"/>
    </source>
</evidence>
<organism evidence="3 4">
    <name type="scientific">Consotaella salsifontis</name>
    <dbReference type="NCBI Taxonomy" id="1365950"/>
    <lineage>
        <taxon>Bacteria</taxon>
        <taxon>Pseudomonadati</taxon>
        <taxon>Pseudomonadota</taxon>
        <taxon>Alphaproteobacteria</taxon>
        <taxon>Hyphomicrobiales</taxon>
        <taxon>Aurantimonadaceae</taxon>
        <taxon>Consotaella</taxon>
    </lineage>
</organism>
<gene>
    <name evidence="3" type="ORF">SAMN05428963_11111</name>
</gene>
<evidence type="ECO:0000259" key="2">
    <source>
        <dbReference type="Pfam" id="PF13309"/>
    </source>
</evidence>
<dbReference type="PANTHER" id="PTHR35568:SF1">
    <property type="entry name" value="TRANSCRIPTIONAL REGULATOR DAUR"/>
    <property type="match status" value="1"/>
</dbReference>